<gene>
    <name evidence="3" type="ORF">F7731_07975</name>
</gene>
<dbReference type="InterPro" id="IPR005646">
    <property type="entry name" value="FapA"/>
</dbReference>
<dbReference type="EMBL" id="WBOS01000002">
    <property type="protein sequence ID" value="KAB2337535.1"/>
    <property type="molecule type" value="Genomic_DNA"/>
</dbReference>
<proteinExistence type="predicted"/>
<dbReference type="Pfam" id="PF20250">
    <property type="entry name" value="FapA_N"/>
    <property type="match status" value="1"/>
</dbReference>
<name>A0A6L3V9Q8_9BACI</name>
<dbReference type="PANTHER" id="PTHR38032:SF1">
    <property type="entry name" value="RNA-BINDING PROTEIN KHPB N-TERMINAL DOMAIN-CONTAINING PROTEIN"/>
    <property type="match status" value="1"/>
</dbReference>
<dbReference type="PANTHER" id="PTHR38032">
    <property type="entry name" value="POLYMERASE-RELATED"/>
    <property type="match status" value="1"/>
</dbReference>
<accession>A0A6L3V9Q8</accession>
<reference evidence="3 4" key="1">
    <citation type="journal article" date="2016" name="Antonie Van Leeuwenhoek">
        <title>Bacillus depressus sp. nov., isolated from soil of a sunflower field.</title>
        <authorList>
            <person name="Wei X."/>
            <person name="Xin D."/>
            <person name="Xin Y."/>
            <person name="Zhang H."/>
            <person name="Wang T."/>
            <person name="Zhang J."/>
        </authorList>
    </citation>
    <scope>NUCLEOTIDE SEQUENCE [LARGE SCALE GENOMIC DNA]</scope>
    <source>
        <strain evidence="3 4">BZ1</strain>
    </source>
</reference>
<dbReference type="InterPro" id="IPR046865">
    <property type="entry name" value="FapA_b_solenoid"/>
</dbReference>
<dbReference type="InterPro" id="IPR046866">
    <property type="entry name" value="FapA_N"/>
</dbReference>
<organism evidence="3 4">
    <name type="scientific">Cytobacillus depressus</name>
    <dbReference type="NCBI Taxonomy" id="1602942"/>
    <lineage>
        <taxon>Bacteria</taxon>
        <taxon>Bacillati</taxon>
        <taxon>Bacillota</taxon>
        <taxon>Bacilli</taxon>
        <taxon>Bacillales</taxon>
        <taxon>Bacillaceae</taxon>
        <taxon>Cytobacillus</taxon>
    </lineage>
</organism>
<comment type="caution">
    <text evidence="3">The sequence shown here is derived from an EMBL/GenBank/DDBJ whole genome shotgun (WGS) entry which is preliminary data.</text>
</comment>
<keyword evidence="4" id="KW-1185">Reference proteome</keyword>
<dbReference type="AlphaFoldDB" id="A0A6L3V9Q8"/>
<dbReference type="RefSeq" id="WP_151534229.1">
    <property type="nucleotide sequence ID" value="NZ_WBOS01000002.1"/>
</dbReference>
<sequence>MEKHFRIIITKDRLTAKLDLIAKIENSFSIEMQDVLQLLSNEKVSVGIKNDILLKICENPNSINYPTTIAEGIQPKDGMDAYLLNEIRSSKKESREKFNFRNVLQIPSVSTGQLLASIVPSTPGTDGMDVLGNKIPAKNGKPLKIKPSKNTILSGTSFYSTLEGQLSLTNHFISVNPIFEVNGDLDLKTGNIDFIGNVIINGNVPNGYKIRAGGDVRIFGLVEAANIIAGGNIIISGGVSGGNKGVLTAEGNIQATYLNQAIVNAKQDVIVESSILHSRVQAGSSIQCSKAIIIGGILIAHKEIHVKEVGNQLFTKTDMQMTIDLSLVEKEQALKIEKAELTDNISKLINIEKKLNEVAKKSGSLTPKQRITILKQRSTKQHIEKQLSLINEELWQLEEVKKEAEQLSIYIYESIYPNTSFQFGKYALKLQHKQSKARYFLQDGEIISKPI</sequence>
<dbReference type="Proteomes" id="UP000481030">
    <property type="component" value="Unassembled WGS sequence"/>
</dbReference>
<dbReference type="OrthoDB" id="9816426at2"/>
<dbReference type="Pfam" id="PF03961">
    <property type="entry name" value="FapA"/>
    <property type="match status" value="1"/>
</dbReference>
<protein>
    <submittedName>
        <fullName evidence="3">DUF342 domain-containing protein</fullName>
    </submittedName>
</protein>
<keyword evidence="1" id="KW-0175">Coiled coil</keyword>
<evidence type="ECO:0000256" key="1">
    <source>
        <dbReference type="SAM" id="Coils"/>
    </source>
</evidence>
<evidence type="ECO:0000259" key="2">
    <source>
        <dbReference type="Pfam" id="PF20250"/>
    </source>
</evidence>
<evidence type="ECO:0000313" key="4">
    <source>
        <dbReference type="Proteomes" id="UP000481030"/>
    </source>
</evidence>
<evidence type="ECO:0000313" key="3">
    <source>
        <dbReference type="EMBL" id="KAB2337535.1"/>
    </source>
</evidence>
<feature type="domain" description="Flagellar Assembly Protein A N-terminal region" evidence="2">
    <location>
        <begin position="6"/>
        <end position="170"/>
    </location>
</feature>
<feature type="coiled-coil region" evidence="1">
    <location>
        <begin position="380"/>
        <end position="407"/>
    </location>
</feature>